<dbReference type="Pfam" id="PF02794">
    <property type="entry name" value="HlyC"/>
    <property type="match status" value="1"/>
</dbReference>
<evidence type="ECO:0000313" key="4">
    <source>
        <dbReference type="Proteomes" id="UP000069162"/>
    </source>
</evidence>
<keyword evidence="2" id="KW-0012">Acyltransferase</keyword>
<evidence type="ECO:0000256" key="1">
    <source>
        <dbReference type="ARBA" id="ARBA00005686"/>
    </source>
</evidence>
<gene>
    <name evidence="3" type="ORF">AO703_01770</name>
</gene>
<dbReference type="OrthoDB" id="8596436at2"/>
<dbReference type="GO" id="GO:0031640">
    <property type="term" value="P:killing of cells of another organism"/>
    <property type="evidence" value="ECO:0007669"/>
    <property type="project" value="UniProtKB-KW"/>
</dbReference>
<dbReference type="GO" id="GO:0005737">
    <property type="term" value="C:cytoplasm"/>
    <property type="evidence" value="ECO:0007669"/>
    <property type="project" value="UniProtKB-SubCell"/>
</dbReference>
<dbReference type="RefSeq" id="WP_062740063.1">
    <property type="nucleotide sequence ID" value="NZ_CP012871.1"/>
</dbReference>
<keyword evidence="2" id="KW-0963">Cytoplasm</keyword>
<accession>A0A806X232</accession>
<comment type="function">
    <text evidence="2">Involved in fatty acylation of protoxin at internal lysine residues, thereby converting it to the active toxin.</text>
</comment>
<comment type="similarity">
    <text evidence="1 2">Belongs to the RTX toxin acyltransferase family.</text>
</comment>
<dbReference type="Proteomes" id="UP000069162">
    <property type="component" value="Chromosome"/>
</dbReference>
<keyword evidence="2" id="KW-0204">Cytolysis</keyword>
<organism evidence="3 4">
    <name type="scientific">[Enterobacter] lignolyticus</name>
    <dbReference type="NCBI Taxonomy" id="1334193"/>
    <lineage>
        <taxon>Bacteria</taxon>
        <taxon>Pseudomonadati</taxon>
        <taxon>Pseudomonadota</taxon>
        <taxon>Gammaproteobacteria</taxon>
        <taxon>Enterobacterales</taxon>
        <taxon>Enterobacteriaceae</taxon>
        <taxon>Pluralibacter</taxon>
    </lineage>
</organism>
<name>A0A806X232_9ENTR</name>
<evidence type="ECO:0000313" key="3">
    <source>
        <dbReference type="EMBL" id="ALR75088.1"/>
    </source>
</evidence>
<dbReference type="GO" id="GO:0009404">
    <property type="term" value="P:toxin metabolic process"/>
    <property type="evidence" value="ECO:0007669"/>
    <property type="project" value="UniProtKB-UniRule"/>
</dbReference>
<dbReference type="EMBL" id="CP012871">
    <property type="protein sequence ID" value="ALR75088.1"/>
    <property type="molecule type" value="Genomic_DNA"/>
</dbReference>
<comment type="subcellular location">
    <subcellularLocation>
        <location evidence="2">Cytoplasm</location>
    </subcellularLocation>
</comment>
<dbReference type="PRINTS" id="PR01489">
    <property type="entry name" value="RTXTOXINC"/>
</dbReference>
<dbReference type="GO" id="GO:0016746">
    <property type="term" value="F:acyltransferase activity"/>
    <property type="evidence" value="ECO:0007669"/>
    <property type="project" value="UniProtKB-UniRule"/>
</dbReference>
<protein>
    <recommendedName>
        <fullName evidence="2">RTX toxin-activating lysine-acyltransferase</fullName>
        <ecNumber evidence="2">2.3.1.-</ecNumber>
    </recommendedName>
</protein>
<reference evidence="4" key="1">
    <citation type="submission" date="2015-10" db="EMBL/GenBank/DDBJ databases">
        <title>Complete Genome Sequencing of Klebsiella sp. strain G5.</title>
        <authorList>
            <person name="Chan K.-G."/>
            <person name="Chen J.-W."/>
        </authorList>
    </citation>
    <scope>NUCLEOTIDE SEQUENCE [LARGE SCALE GENOMIC DNA]</scope>
    <source>
        <strain evidence="4">G5</strain>
    </source>
</reference>
<proteinExistence type="inferred from homology"/>
<dbReference type="EC" id="2.3.1.-" evidence="2"/>
<dbReference type="KEGG" id="kle:AO703_01770"/>
<keyword evidence="2" id="KW-0808">Transferase</keyword>
<dbReference type="AlphaFoldDB" id="A0A806X232"/>
<dbReference type="InterPro" id="IPR003996">
    <property type="entry name" value="RTX_toxin-activating_protC_bac"/>
</dbReference>
<sequence length="175" mass="20307">MKWNGFTVQCPLVLGGSVNEAEVLGASVWLWMHSARHKGAPLETLPTTLLPVIKARQYALAFRDDKPAFFMSWAWFNEEAERRYLMAHRLLLPESDWRSGNRMWVIDWIAPFGDTRQMVQLVLNELFPDSCFRALWHHGADRGMRVKRFQGRNISRPDMAVWCNAHPLPADLQEC</sequence>
<evidence type="ECO:0000256" key="2">
    <source>
        <dbReference type="RuleBase" id="RU368102"/>
    </source>
</evidence>